<protein>
    <submittedName>
        <fullName evidence="1">Uncharacterized protein</fullName>
    </submittedName>
</protein>
<name>A0A0S4M6S5_9BURK</name>
<sequence>MESCCIDLCNNSCSDSISLVTNNDCCTPSNSGSSVSDLLQINCSFINPSSAIIYDIVSSINNGNKSEYLIAASALLESCMSTSLMYLRSIKIHPPVSTNLSYRSPECIYGDPRPRSDSYIKNDDQYGTLQYMCDYVKYCMLGNDETIEEKHEEEKFLESEARFLLGERDQMISEVRFLLGKRNTIIPNHQNKDIASISELTASIEPELTSDIKFETAAGCNSSYRTLAIGIRKAIERRAISRSAFITIPKDKSSIEHTDTGIIWRLADRFNHSNLIKERKLLRNAGINARDNCIAHFMKYYLSLRRKLELVARTKFKDTDELITKEFKLPVPGKEDLKSSEVLRSHPFSRSCPYYARPYYANFEDKICDDMNIVKKRMNNYCSSSKLLQF</sequence>
<dbReference type="EMBL" id="LN906597">
    <property type="protein sequence ID" value="CUT17965.1"/>
    <property type="molecule type" value="Genomic_DNA"/>
</dbReference>
<dbReference type="AlphaFoldDB" id="A0A0S4M6S5"/>
<dbReference type="STRING" id="1561003.Ark11_1152"/>
<accession>A0A0S4M6S5</accession>
<dbReference type="OrthoDB" id="9995675at2"/>
<organism evidence="1 2">
    <name type="scientific">Candidatus Ichthyocystis hellenicum</name>
    <dbReference type="NCBI Taxonomy" id="1561003"/>
    <lineage>
        <taxon>Bacteria</taxon>
        <taxon>Pseudomonadati</taxon>
        <taxon>Pseudomonadota</taxon>
        <taxon>Betaproteobacteria</taxon>
        <taxon>Burkholderiales</taxon>
        <taxon>Candidatus Ichthyocystis</taxon>
    </lineage>
</organism>
<evidence type="ECO:0000313" key="2">
    <source>
        <dbReference type="Proteomes" id="UP000198651"/>
    </source>
</evidence>
<gene>
    <name evidence="1" type="ORF">Ark11_1152</name>
</gene>
<keyword evidence="2" id="KW-1185">Reference proteome</keyword>
<proteinExistence type="predicted"/>
<reference evidence="2" key="1">
    <citation type="submission" date="2015-11" db="EMBL/GenBank/DDBJ databases">
        <authorList>
            <person name="Seth-Smith H.M.B."/>
        </authorList>
    </citation>
    <scope>NUCLEOTIDE SEQUENCE [LARGE SCALE GENOMIC DNA]</scope>
    <source>
        <strain evidence="2">2013Ark11</strain>
    </source>
</reference>
<dbReference type="Proteomes" id="UP000198651">
    <property type="component" value="Chromosome I"/>
</dbReference>
<evidence type="ECO:0000313" key="1">
    <source>
        <dbReference type="EMBL" id="CUT17965.1"/>
    </source>
</evidence>
<dbReference type="RefSeq" id="WP_092343470.1">
    <property type="nucleotide sequence ID" value="NZ_LN906597.1"/>
</dbReference>